<reference evidence="1" key="1">
    <citation type="journal article" date="2019" name="Sci. Rep.">
        <title>Draft genome of Tanacetum cinerariifolium, the natural source of mosquito coil.</title>
        <authorList>
            <person name="Yamashiro T."/>
            <person name="Shiraishi A."/>
            <person name="Satake H."/>
            <person name="Nakayama K."/>
        </authorList>
    </citation>
    <scope>NUCLEOTIDE SEQUENCE</scope>
</reference>
<comment type="caution">
    <text evidence="1">The sequence shown here is derived from an EMBL/GenBank/DDBJ whole genome shotgun (WGS) entry which is preliminary data.</text>
</comment>
<accession>A0A699JFC2</accession>
<sequence length="201" mass="22825">MAFRNFIYTEDVEDLLFLPKEPSSGFSAGSPFVLVNTEPLKADEELVIRLAEVMADSKESLKPELFVVHHGSVAAQIKDMKCKTSECHLGLLSSENLLLGLQPSVLPIPRLLLLRMMFTNMLFLCLTDVFELKDVTACRLKISAITPPAWKNHLDMHMDVELLDLHDHCYARQAVADNERAREEECEELRAKYEAAMTEFE</sequence>
<dbReference type="EMBL" id="BKCJ010403435">
    <property type="protein sequence ID" value="GFA31683.1"/>
    <property type="molecule type" value="Genomic_DNA"/>
</dbReference>
<evidence type="ECO:0000313" key="1">
    <source>
        <dbReference type="EMBL" id="GFA31683.1"/>
    </source>
</evidence>
<protein>
    <submittedName>
        <fullName evidence="1">Uncharacterized protein</fullName>
    </submittedName>
</protein>
<proteinExistence type="predicted"/>
<dbReference type="AlphaFoldDB" id="A0A699JFC2"/>
<gene>
    <name evidence="1" type="ORF">Tci_603655</name>
</gene>
<name>A0A699JFC2_TANCI</name>
<organism evidence="1">
    <name type="scientific">Tanacetum cinerariifolium</name>
    <name type="common">Dalmatian daisy</name>
    <name type="synonym">Chrysanthemum cinerariifolium</name>
    <dbReference type="NCBI Taxonomy" id="118510"/>
    <lineage>
        <taxon>Eukaryota</taxon>
        <taxon>Viridiplantae</taxon>
        <taxon>Streptophyta</taxon>
        <taxon>Embryophyta</taxon>
        <taxon>Tracheophyta</taxon>
        <taxon>Spermatophyta</taxon>
        <taxon>Magnoliopsida</taxon>
        <taxon>eudicotyledons</taxon>
        <taxon>Gunneridae</taxon>
        <taxon>Pentapetalae</taxon>
        <taxon>asterids</taxon>
        <taxon>campanulids</taxon>
        <taxon>Asterales</taxon>
        <taxon>Asteraceae</taxon>
        <taxon>Asteroideae</taxon>
        <taxon>Anthemideae</taxon>
        <taxon>Anthemidinae</taxon>
        <taxon>Tanacetum</taxon>
    </lineage>
</organism>